<reference evidence="3" key="1">
    <citation type="journal article" date="2021" name="Environ. Microbiol.">
        <title>Genomic characterization of three novel Desulfobacterota classes expand the metabolic and phylogenetic diversity of the phylum.</title>
        <authorList>
            <person name="Murphy C.L."/>
            <person name="Biggerstaff J."/>
            <person name="Eichhorn A."/>
            <person name="Ewing E."/>
            <person name="Shahan R."/>
            <person name="Soriano D."/>
            <person name="Stewart S."/>
            <person name="VanMol K."/>
            <person name="Walker R."/>
            <person name="Walters P."/>
            <person name="Elshahed M.S."/>
            <person name="Youssef N.H."/>
        </authorList>
    </citation>
    <scope>NUCLEOTIDE SEQUENCE</scope>
    <source>
        <strain evidence="3">Zod_Metabat.24</strain>
    </source>
</reference>
<dbReference type="AlphaFoldDB" id="A0A9D8KEW9"/>
<sequence length="387" mass="42979">MKTILLTNDYPPTISGISTLFYRIWLFLPDGEDLILAPGVEGGRDFDEESGRGAIRYPAIPVNSLFIKAVNFAIQFFYALRLALRHRVRLIHAGQILNGGAIGYVLKKIFGIPYVIWVYGDETKPIYMRSPVHRYLIDRLIRGADRIISVSPVITEEFLDYGVSAEKIVEIIPGVDTETFSPGEPPMEMMERYGVKGKTVLMTVARLTPRKGQDTVISALPGILKKHPDVVYLIVGDGPYRRSLEKLSVDKGVYDSVIFAGRVVDSELPDHYRLSDIYVMPNREVKDSTDSIEGFGISFIEAGASAKPVVGGRSGGAVFAVEDGGSGILVDPEDAGGLTDAVIGLIDDPRRAEDMGRRGLERARTFDWRLRAEEISELHREYEESRK</sequence>
<comment type="caution">
    <text evidence="3">The sequence shown here is derived from an EMBL/GenBank/DDBJ whole genome shotgun (WGS) entry which is preliminary data.</text>
</comment>
<dbReference type="InterPro" id="IPR001296">
    <property type="entry name" value="Glyco_trans_1"/>
</dbReference>
<gene>
    <name evidence="3" type="ORF">JW984_08805</name>
</gene>
<dbReference type="GO" id="GO:0016758">
    <property type="term" value="F:hexosyltransferase activity"/>
    <property type="evidence" value="ECO:0007669"/>
    <property type="project" value="TreeGrafter"/>
</dbReference>
<evidence type="ECO:0000259" key="2">
    <source>
        <dbReference type="Pfam" id="PF13439"/>
    </source>
</evidence>
<dbReference type="CDD" id="cd03801">
    <property type="entry name" value="GT4_PimA-like"/>
    <property type="match status" value="1"/>
</dbReference>
<dbReference type="PANTHER" id="PTHR45947:SF3">
    <property type="entry name" value="SULFOQUINOVOSYL TRANSFERASE SQD2"/>
    <property type="match status" value="1"/>
</dbReference>
<feature type="domain" description="Glycosyl transferase family 1" evidence="1">
    <location>
        <begin position="196"/>
        <end position="359"/>
    </location>
</feature>
<dbReference type="InterPro" id="IPR050194">
    <property type="entry name" value="Glycosyltransferase_grp1"/>
</dbReference>
<protein>
    <submittedName>
        <fullName evidence="3">Glycosyltransferase family 4 protein</fullName>
    </submittedName>
</protein>
<dbReference type="SUPFAM" id="SSF53756">
    <property type="entry name" value="UDP-Glycosyltransferase/glycogen phosphorylase"/>
    <property type="match status" value="1"/>
</dbReference>
<evidence type="ECO:0000259" key="1">
    <source>
        <dbReference type="Pfam" id="PF00534"/>
    </source>
</evidence>
<dbReference type="Proteomes" id="UP000809273">
    <property type="component" value="Unassembled WGS sequence"/>
</dbReference>
<reference evidence="3" key="2">
    <citation type="submission" date="2021-01" db="EMBL/GenBank/DDBJ databases">
        <authorList>
            <person name="Hahn C.R."/>
            <person name="Youssef N.H."/>
            <person name="Elshahed M."/>
        </authorList>
    </citation>
    <scope>NUCLEOTIDE SEQUENCE</scope>
    <source>
        <strain evidence="3">Zod_Metabat.24</strain>
    </source>
</reference>
<evidence type="ECO:0000313" key="3">
    <source>
        <dbReference type="EMBL" id="MBN1573278.1"/>
    </source>
</evidence>
<organism evidence="3 4">
    <name type="scientific">Candidatus Zymogenus saltonus</name>
    <dbReference type="NCBI Taxonomy" id="2844893"/>
    <lineage>
        <taxon>Bacteria</taxon>
        <taxon>Deltaproteobacteria</taxon>
        <taxon>Candidatus Zymogenia</taxon>
        <taxon>Candidatus Zymogeniales</taxon>
        <taxon>Candidatus Zymogenaceae</taxon>
        <taxon>Candidatus Zymogenus</taxon>
    </lineage>
</organism>
<dbReference type="EMBL" id="JAFGIX010000046">
    <property type="protein sequence ID" value="MBN1573278.1"/>
    <property type="molecule type" value="Genomic_DNA"/>
</dbReference>
<evidence type="ECO:0000313" key="4">
    <source>
        <dbReference type="Proteomes" id="UP000809273"/>
    </source>
</evidence>
<dbReference type="Pfam" id="PF00534">
    <property type="entry name" value="Glycos_transf_1"/>
    <property type="match status" value="1"/>
</dbReference>
<feature type="domain" description="Glycosyltransferase subfamily 4-like N-terminal" evidence="2">
    <location>
        <begin position="44"/>
        <end position="178"/>
    </location>
</feature>
<name>A0A9D8KEW9_9DELT</name>
<dbReference type="Gene3D" id="3.40.50.2000">
    <property type="entry name" value="Glycogen Phosphorylase B"/>
    <property type="match status" value="2"/>
</dbReference>
<dbReference type="InterPro" id="IPR028098">
    <property type="entry name" value="Glyco_trans_4-like_N"/>
</dbReference>
<proteinExistence type="predicted"/>
<dbReference type="PANTHER" id="PTHR45947">
    <property type="entry name" value="SULFOQUINOVOSYL TRANSFERASE SQD2"/>
    <property type="match status" value="1"/>
</dbReference>
<dbReference type="Pfam" id="PF13439">
    <property type="entry name" value="Glyco_transf_4"/>
    <property type="match status" value="1"/>
</dbReference>
<accession>A0A9D8KEW9</accession>